<evidence type="ECO:0008006" key="5">
    <source>
        <dbReference type="Google" id="ProtNLM"/>
    </source>
</evidence>
<protein>
    <recommendedName>
        <fullName evidence="5">Secreted protein</fullName>
    </recommendedName>
</protein>
<feature type="region of interest" description="Disordered" evidence="1">
    <location>
        <begin position="20"/>
        <end position="39"/>
    </location>
</feature>
<evidence type="ECO:0000313" key="3">
    <source>
        <dbReference type="EMBL" id="KAF4594738.1"/>
    </source>
</evidence>
<dbReference type="OrthoDB" id="4923590at2759"/>
<organism evidence="3 4">
    <name type="scientific">Ophiocordyceps camponoti-floridani</name>
    <dbReference type="NCBI Taxonomy" id="2030778"/>
    <lineage>
        <taxon>Eukaryota</taxon>
        <taxon>Fungi</taxon>
        <taxon>Dikarya</taxon>
        <taxon>Ascomycota</taxon>
        <taxon>Pezizomycotina</taxon>
        <taxon>Sordariomycetes</taxon>
        <taxon>Hypocreomycetidae</taxon>
        <taxon>Hypocreales</taxon>
        <taxon>Ophiocordycipitaceae</taxon>
        <taxon>Ophiocordyceps</taxon>
    </lineage>
</organism>
<dbReference type="EMBL" id="JAACLJ010000001">
    <property type="protein sequence ID" value="KAF4594738.1"/>
    <property type="molecule type" value="Genomic_DNA"/>
</dbReference>
<dbReference type="AlphaFoldDB" id="A0A8H4QC16"/>
<sequence length="135" mass="15012">MVYLNLSTALVMSSIFSALPTSGSTRRPPPPRGRPDYRQNPAFKNCQARLPNSSCVSELFFVLGEHEFWKACQPGGKLSGHEPLFFDVFDFSYLGRPTVCARPVWEPARCGSFSTVAFAVEQYGPICKTCFPPKL</sequence>
<proteinExistence type="predicted"/>
<feature type="chain" id="PRO_5034694679" description="Secreted protein" evidence="2">
    <location>
        <begin position="26"/>
        <end position="135"/>
    </location>
</feature>
<gene>
    <name evidence="3" type="ORF">GQ602_000351</name>
</gene>
<keyword evidence="4" id="KW-1185">Reference proteome</keyword>
<feature type="signal peptide" evidence="2">
    <location>
        <begin position="1"/>
        <end position="25"/>
    </location>
</feature>
<evidence type="ECO:0000313" key="4">
    <source>
        <dbReference type="Proteomes" id="UP000562929"/>
    </source>
</evidence>
<accession>A0A8H4QC16</accession>
<comment type="caution">
    <text evidence="3">The sequence shown here is derived from an EMBL/GenBank/DDBJ whole genome shotgun (WGS) entry which is preliminary data.</text>
</comment>
<keyword evidence="2" id="KW-0732">Signal</keyword>
<dbReference type="Proteomes" id="UP000562929">
    <property type="component" value="Unassembled WGS sequence"/>
</dbReference>
<evidence type="ECO:0000256" key="1">
    <source>
        <dbReference type="SAM" id="MobiDB-lite"/>
    </source>
</evidence>
<reference evidence="3 4" key="1">
    <citation type="journal article" date="2020" name="G3 (Bethesda)">
        <title>Genetic Underpinnings of Host Manipulation by Ophiocordyceps as Revealed by Comparative Transcriptomics.</title>
        <authorList>
            <person name="Will I."/>
            <person name="Das B."/>
            <person name="Trinh T."/>
            <person name="Brachmann A."/>
            <person name="Ohm R.A."/>
            <person name="de Bekker C."/>
        </authorList>
    </citation>
    <scope>NUCLEOTIDE SEQUENCE [LARGE SCALE GENOMIC DNA]</scope>
    <source>
        <strain evidence="3 4">EC05</strain>
    </source>
</reference>
<evidence type="ECO:0000256" key="2">
    <source>
        <dbReference type="SAM" id="SignalP"/>
    </source>
</evidence>
<name>A0A8H4QC16_9HYPO</name>